<dbReference type="NCBIfam" id="NF033545">
    <property type="entry name" value="transpos_IS630"/>
    <property type="match status" value="1"/>
</dbReference>
<dbReference type="InterPro" id="IPR038717">
    <property type="entry name" value="Tc1-like_DDE_dom"/>
</dbReference>
<dbReference type="RefSeq" id="WP_229640854.1">
    <property type="nucleotide sequence ID" value="NZ_JADWDC010000028.1"/>
</dbReference>
<dbReference type="InterPro" id="IPR036397">
    <property type="entry name" value="RNaseH_sf"/>
</dbReference>
<feature type="domain" description="Tc1-like transposase DDE" evidence="1">
    <location>
        <begin position="14"/>
        <end position="144"/>
    </location>
</feature>
<dbReference type="InterPro" id="IPR047655">
    <property type="entry name" value="Transpos_IS630-like"/>
</dbReference>
<sequence length="168" mass="20170">MVQKTRFKELMSKKFCLTPYVPYGWQDKEVKEGWVSNQSRRINVLGLLNRKNELYSYVFESRINSDIVIKFLDNYVQKIEKTTVVVLDNAPIHRSKAFQKKISEWSEKKLKIFWLPTYSPQLNLIEILWGFMKYEWIESQAYTSWNNLVEYVENILKDFGTKYTINFA</sequence>
<evidence type="ECO:0000313" key="2">
    <source>
        <dbReference type="EMBL" id="MCC0177788.1"/>
    </source>
</evidence>
<dbReference type="Gene3D" id="3.30.420.10">
    <property type="entry name" value="Ribonuclease H-like superfamily/Ribonuclease H"/>
    <property type="match status" value="1"/>
</dbReference>
<name>A0A964BSM7_9CYAN</name>
<keyword evidence="3" id="KW-1185">Reference proteome</keyword>
<proteinExistence type="predicted"/>
<reference evidence="2" key="1">
    <citation type="journal article" date="2021" name="Antonie Van Leeuwenhoek">
        <title>Draft genome and description of Waterburya agarophytonicola gen. nov. sp. nov. (Pleurocapsales, Cyanobacteria): a seaweed symbiont.</title>
        <authorList>
            <person name="Bonthond G."/>
            <person name="Shalygin S."/>
            <person name="Bayer T."/>
            <person name="Weinberger F."/>
        </authorList>
    </citation>
    <scope>NUCLEOTIDE SEQUENCE</scope>
    <source>
        <strain evidence="2">KI4</strain>
    </source>
</reference>
<gene>
    <name evidence="2" type="ORF">I4641_12445</name>
</gene>
<evidence type="ECO:0000259" key="1">
    <source>
        <dbReference type="Pfam" id="PF13358"/>
    </source>
</evidence>
<dbReference type="AlphaFoldDB" id="A0A964BSM7"/>
<dbReference type="SUPFAM" id="SSF53098">
    <property type="entry name" value="Ribonuclease H-like"/>
    <property type="match status" value="1"/>
</dbReference>
<protein>
    <submittedName>
        <fullName evidence="2">IS630 family transposase</fullName>
    </submittedName>
</protein>
<accession>A0A964BSM7</accession>
<dbReference type="EMBL" id="JADWDC010000028">
    <property type="protein sequence ID" value="MCC0177788.1"/>
    <property type="molecule type" value="Genomic_DNA"/>
</dbReference>
<dbReference type="InterPro" id="IPR012337">
    <property type="entry name" value="RNaseH-like_sf"/>
</dbReference>
<evidence type="ECO:0000313" key="3">
    <source>
        <dbReference type="Proteomes" id="UP000729733"/>
    </source>
</evidence>
<comment type="caution">
    <text evidence="2">The sequence shown here is derived from an EMBL/GenBank/DDBJ whole genome shotgun (WGS) entry which is preliminary data.</text>
</comment>
<dbReference type="Pfam" id="PF13358">
    <property type="entry name" value="DDE_3"/>
    <property type="match status" value="1"/>
</dbReference>
<dbReference type="Proteomes" id="UP000729733">
    <property type="component" value="Unassembled WGS sequence"/>
</dbReference>
<dbReference type="GO" id="GO:0003676">
    <property type="term" value="F:nucleic acid binding"/>
    <property type="evidence" value="ECO:0007669"/>
    <property type="project" value="InterPro"/>
</dbReference>
<organism evidence="2 3">
    <name type="scientific">Waterburya agarophytonicola KI4</name>
    <dbReference type="NCBI Taxonomy" id="2874699"/>
    <lineage>
        <taxon>Bacteria</taxon>
        <taxon>Bacillati</taxon>
        <taxon>Cyanobacteriota</taxon>
        <taxon>Cyanophyceae</taxon>
        <taxon>Pleurocapsales</taxon>
        <taxon>Hyellaceae</taxon>
        <taxon>Waterburya</taxon>
        <taxon>Waterburya agarophytonicola</taxon>
    </lineage>
</organism>